<dbReference type="EMBL" id="BDIP01004325">
    <property type="protein sequence ID" value="GCA63636.1"/>
    <property type="molecule type" value="Genomic_DNA"/>
</dbReference>
<reference evidence="2 3" key="1">
    <citation type="journal article" date="2018" name="PLoS ONE">
        <title>The draft genome of Kipferlia bialata reveals reductive genome evolution in fornicate parasites.</title>
        <authorList>
            <person name="Tanifuji G."/>
            <person name="Takabayashi S."/>
            <person name="Kume K."/>
            <person name="Takagi M."/>
            <person name="Nakayama T."/>
            <person name="Kamikawa R."/>
            <person name="Inagaki Y."/>
            <person name="Hashimoto T."/>
        </authorList>
    </citation>
    <scope>NUCLEOTIDE SEQUENCE [LARGE SCALE GENOMIC DNA]</scope>
    <source>
        <strain evidence="2">NY0173</strain>
    </source>
</reference>
<feature type="signal peptide" evidence="1">
    <location>
        <begin position="1"/>
        <end position="28"/>
    </location>
</feature>
<protein>
    <submittedName>
        <fullName evidence="2">Uncharacterized protein</fullName>
    </submittedName>
</protein>
<gene>
    <name evidence="2" type="ORF">KIPB_011033</name>
</gene>
<accession>A0A391NUH7</accession>
<sequence length="58" mass="5964">MHRSGMHGSSLVLCVWLVLLALVSGVLCVDCTCASSDCSLSGCVLHSDVTVSGVLTLQ</sequence>
<evidence type="ECO:0000256" key="1">
    <source>
        <dbReference type="SAM" id="SignalP"/>
    </source>
</evidence>
<name>A0A391NUH7_9EUKA</name>
<keyword evidence="3" id="KW-1185">Reference proteome</keyword>
<proteinExistence type="predicted"/>
<dbReference type="AlphaFoldDB" id="A0A391NUH7"/>
<dbReference type="Proteomes" id="UP000265618">
    <property type="component" value="Unassembled WGS sequence"/>
</dbReference>
<feature type="non-terminal residue" evidence="2">
    <location>
        <position position="58"/>
    </location>
</feature>
<evidence type="ECO:0000313" key="3">
    <source>
        <dbReference type="Proteomes" id="UP000265618"/>
    </source>
</evidence>
<organism evidence="2 3">
    <name type="scientific">Kipferlia bialata</name>
    <dbReference type="NCBI Taxonomy" id="797122"/>
    <lineage>
        <taxon>Eukaryota</taxon>
        <taxon>Metamonada</taxon>
        <taxon>Carpediemonas-like organisms</taxon>
        <taxon>Kipferlia</taxon>
    </lineage>
</organism>
<keyword evidence="1" id="KW-0732">Signal</keyword>
<evidence type="ECO:0000313" key="2">
    <source>
        <dbReference type="EMBL" id="GCA63636.1"/>
    </source>
</evidence>
<feature type="chain" id="PRO_5017355646" evidence="1">
    <location>
        <begin position="29"/>
        <end position="58"/>
    </location>
</feature>
<comment type="caution">
    <text evidence="2">The sequence shown here is derived from an EMBL/GenBank/DDBJ whole genome shotgun (WGS) entry which is preliminary data.</text>
</comment>